<reference evidence="2" key="1">
    <citation type="submission" date="2021-01" db="EMBL/GenBank/DDBJ databases">
        <title>Whole genome shotgun sequence of Virgisporangium aliadipatigenens NBRC 105644.</title>
        <authorList>
            <person name="Komaki H."/>
            <person name="Tamura T."/>
        </authorList>
    </citation>
    <scope>NUCLEOTIDE SEQUENCE</scope>
    <source>
        <strain evidence="2">NBRC 105644</strain>
    </source>
</reference>
<dbReference type="Gene3D" id="2.60.120.10">
    <property type="entry name" value="Jelly Rolls"/>
    <property type="match status" value="1"/>
</dbReference>
<organism evidence="2 3">
    <name type="scientific">Virgisporangium aliadipatigenens</name>
    <dbReference type="NCBI Taxonomy" id="741659"/>
    <lineage>
        <taxon>Bacteria</taxon>
        <taxon>Bacillati</taxon>
        <taxon>Actinomycetota</taxon>
        <taxon>Actinomycetes</taxon>
        <taxon>Micromonosporales</taxon>
        <taxon>Micromonosporaceae</taxon>
        <taxon>Virgisporangium</taxon>
    </lineage>
</organism>
<feature type="domain" description="Cupin type-2" evidence="1">
    <location>
        <begin position="39"/>
        <end position="102"/>
    </location>
</feature>
<dbReference type="EMBL" id="BOPF01000038">
    <property type="protein sequence ID" value="GIJ50674.1"/>
    <property type="molecule type" value="Genomic_DNA"/>
</dbReference>
<name>A0A8J3YRS7_9ACTN</name>
<dbReference type="Proteomes" id="UP000619260">
    <property type="component" value="Unassembled WGS sequence"/>
</dbReference>
<dbReference type="SUPFAM" id="SSF51182">
    <property type="entry name" value="RmlC-like cupins"/>
    <property type="match status" value="1"/>
</dbReference>
<dbReference type="InterPro" id="IPR011051">
    <property type="entry name" value="RmlC_Cupin_sf"/>
</dbReference>
<proteinExistence type="predicted"/>
<dbReference type="RefSeq" id="WP_203904102.1">
    <property type="nucleotide sequence ID" value="NZ_BOPF01000038.1"/>
</dbReference>
<keyword evidence="3" id="KW-1185">Reference proteome</keyword>
<accession>A0A8J3YRS7</accession>
<sequence>MPLTRHDEAVEQPLHGFTFRSLARTDRGSSALAVWRIHAPAHAASPAHAMSEEEVVVVQRGRFVATIGDEQWEAGPGDALIVPAGTPFRLTNPFDEPAEALACTRLGMAATIDGASVTPPWTR</sequence>
<comment type="caution">
    <text evidence="2">The sequence shown here is derived from an EMBL/GenBank/DDBJ whole genome shotgun (WGS) entry which is preliminary data.</text>
</comment>
<protein>
    <submittedName>
        <fullName evidence="2">Cupin</fullName>
    </submittedName>
</protein>
<evidence type="ECO:0000313" key="3">
    <source>
        <dbReference type="Proteomes" id="UP000619260"/>
    </source>
</evidence>
<dbReference type="Pfam" id="PF07883">
    <property type="entry name" value="Cupin_2"/>
    <property type="match status" value="1"/>
</dbReference>
<dbReference type="AlphaFoldDB" id="A0A8J3YRS7"/>
<dbReference type="InterPro" id="IPR014710">
    <property type="entry name" value="RmlC-like_jellyroll"/>
</dbReference>
<gene>
    <name evidence="2" type="ORF">Val02_75600</name>
</gene>
<evidence type="ECO:0000313" key="2">
    <source>
        <dbReference type="EMBL" id="GIJ50674.1"/>
    </source>
</evidence>
<dbReference type="InterPro" id="IPR013096">
    <property type="entry name" value="Cupin_2"/>
</dbReference>
<evidence type="ECO:0000259" key="1">
    <source>
        <dbReference type="Pfam" id="PF07883"/>
    </source>
</evidence>